<comment type="similarity">
    <text evidence="1 4">Belongs to the DNA mismatch repair MutL/HexB family.</text>
</comment>
<dbReference type="PROSITE" id="PS00058">
    <property type="entry name" value="DNA_MISMATCH_REPAIR_1"/>
    <property type="match status" value="1"/>
</dbReference>
<evidence type="ECO:0000256" key="4">
    <source>
        <dbReference type="HAMAP-Rule" id="MF_00149"/>
    </source>
</evidence>
<organism evidence="8">
    <name type="scientific">uncultured Anaerotruncus sp</name>
    <dbReference type="NCBI Taxonomy" id="905011"/>
    <lineage>
        <taxon>Bacteria</taxon>
        <taxon>Bacillati</taxon>
        <taxon>Bacillota</taxon>
        <taxon>Clostridia</taxon>
        <taxon>Eubacteriales</taxon>
        <taxon>Oscillospiraceae</taxon>
        <taxon>Anaerotruncus</taxon>
        <taxon>environmental samples</taxon>
    </lineage>
</organism>
<dbReference type="InterPro" id="IPR020568">
    <property type="entry name" value="Ribosomal_Su5_D2-typ_SF"/>
</dbReference>
<dbReference type="Pfam" id="PF08676">
    <property type="entry name" value="MutL_C"/>
    <property type="match status" value="1"/>
</dbReference>
<dbReference type="InterPro" id="IPR014762">
    <property type="entry name" value="DNA_mismatch_repair_CS"/>
</dbReference>
<proteinExistence type="inferred from homology"/>
<protein>
    <recommendedName>
        <fullName evidence="4">DNA mismatch repair protein MutL</fullName>
    </recommendedName>
</protein>
<dbReference type="InterPro" id="IPR038973">
    <property type="entry name" value="MutL/Mlh/Pms-like"/>
</dbReference>
<evidence type="ECO:0000256" key="1">
    <source>
        <dbReference type="ARBA" id="ARBA00006082"/>
    </source>
</evidence>
<feature type="domain" description="DNA mismatch repair protein S5" evidence="7">
    <location>
        <begin position="210"/>
        <end position="328"/>
    </location>
</feature>
<dbReference type="Gene3D" id="3.30.1370.100">
    <property type="entry name" value="MutL, C-terminal domain, regulatory subdomain"/>
    <property type="match status" value="1"/>
</dbReference>
<dbReference type="InterPro" id="IPR037198">
    <property type="entry name" value="MutL_C_sf"/>
</dbReference>
<evidence type="ECO:0000259" key="7">
    <source>
        <dbReference type="SMART" id="SM01340"/>
    </source>
</evidence>
<evidence type="ECO:0000256" key="5">
    <source>
        <dbReference type="SAM" id="MobiDB-lite"/>
    </source>
</evidence>
<dbReference type="GO" id="GO:0030983">
    <property type="term" value="F:mismatched DNA binding"/>
    <property type="evidence" value="ECO:0007669"/>
    <property type="project" value="InterPro"/>
</dbReference>
<dbReference type="PANTHER" id="PTHR10073:SF12">
    <property type="entry name" value="DNA MISMATCH REPAIR PROTEIN MLH1"/>
    <property type="match status" value="1"/>
</dbReference>
<dbReference type="Pfam" id="PF01119">
    <property type="entry name" value="DNA_mis_repair"/>
    <property type="match status" value="1"/>
</dbReference>
<keyword evidence="3 4" id="KW-0234">DNA repair</keyword>
<dbReference type="InterPro" id="IPR014721">
    <property type="entry name" value="Ribsml_uS5_D2-typ_fold_subgr"/>
</dbReference>
<feature type="domain" description="MutL C-terminal dimerisation" evidence="6">
    <location>
        <begin position="519"/>
        <end position="660"/>
    </location>
</feature>
<dbReference type="EMBL" id="FMHG01000001">
    <property type="protein sequence ID" value="SCJ50346.1"/>
    <property type="molecule type" value="Genomic_DNA"/>
</dbReference>
<dbReference type="Gene3D" id="3.30.565.10">
    <property type="entry name" value="Histidine kinase-like ATPase, C-terminal domain"/>
    <property type="match status" value="1"/>
</dbReference>
<dbReference type="InterPro" id="IPR042121">
    <property type="entry name" value="MutL_C_regsub"/>
</dbReference>
<dbReference type="SUPFAM" id="SSF55874">
    <property type="entry name" value="ATPase domain of HSP90 chaperone/DNA topoisomerase II/histidine kinase"/>
    <property type="match status" value="1"/>
</dbReference>
<comment type="function">
    <text evidence="4">This protein is involved in the repair of mismatches in DNA. It is required for dam-dependent methyl-directed DNA mismatch repair. May act as a 'molecular matchmaker', a protein that promotes the formation of a stable complex between two or more DNA-binding proteins in an ATP-dependent manner without itself being part of a final effector complex.</text>
</comment>
<reference evidence="8" key="1">
    <citation type="submission" date="2015-09" db="EMBL/GenBank/DDBJ databases">
        <authorList>
            <consortium name="Pathogen Informatics"/>
        </authorList>
    </citation>
    <scope>NUCLEOTIDE SEQUENCE</scope>
    <source>
        <strain evidence="8">2789STDY5834896</strain>
    </source>
</reference>
<dbReference type="Pfam" id="PF13589">
    <property type="entry name" value="HATPase_c_3"/>
    <property type="match status" value="1"/>
</dbReference>
<dbReference type="CDD" id="cd16926">
    <property type="entry name" value="HATPase_MutL-MLH-PMS-like"/>
    <property type="match status" value="1"/>
</dbReference>
<dbReference type="Gene3D" id="3.30.1540.20">
    <property type="entry name" value="MutL, C-terminal domain, dimerisation subdomain"/>
    <property type="match status" value="1"/>
</dbReference>
<dbReference type="NCBIfam" id="TIGR00585">
    <property type="entry name" value="mutl"/>
    <property type="match status" value="1"/>
</dbReference>
<dbReference type="GO" id="GO:0140664">
    <property type="term" value="F:ATP-dependent DNA damage sensor activity"/>
    <property type="evidence" value="ECO:0007669"/>
    <property type="project" value="InterPro"/>
</dbReference>
<evidence type="ECO:0000313" key="8">
    <source>
        <dbReference type="EMBL" id="SCJ50346.1"/>
    </source>
</evidence>
<dbReference type="AlphaFoldDB" id="A0A1C6GYD6"/>
<evidence type="ECO:0000256" key="3">
    <source>
        <dbReference type="ARBA" id="ARBA00023204"/>
    </source>
</evidence>
<dbReference type="GO" id="GO:0016887">
    <property type="term" value="F:ATP hydrolysis activity"/>
    <property type="evidence" value="ECO:0007669"/>
    <property type="project" value="InterPro"/>
</dbReference>
<dbReference type="SUPFAM" id="SSF118116">
    <property type="entry name" value="DNA mismatch repair protein MutL"/>
    <property type="match status" value="1"/>
</dbReference>
<dbReference type="HAMAP" id="MF_00149">
    <property type="entry name" value="DNA_mis_repair"/>
    <property type="match status" value="1"/>
</dbReference>
<accession>A0A1C6GYD6</accession>
<sequence length="703" mass="76838">MRERINLLQGHVAELIAAGEVVERPASVVKELVENAIDSGADAITVEIKDGGISYIRVSDNGCGILRQDVPTAFLRHATSKISTEEDLGHIGTLGFRGEALAAISSVCRVELITRPREEVAGTRFCIEGGSAGEAEDAGCPVGTTIVVRDIFFNTPARMKFLKKNVTEGNSVEGVMQKVALSHPHISFRFVRDGVDKLHTPGTGKLQDTIFSLFGKTVATSLIPVSYQEGYYRVEGFISKPQLAKSNRTLQHFYINGRLVKTKTGMVALEQGYRGVLMSGKFPACFLFVTMPQELVDVNVHPAKIEVRFAAEKEVFGAIYAATKSAIANYSDQTAAALGSAMSSLVGQRSSAPQTAVATAVKSDTLTEKKTAEGLRSERMSADEFRRRFGSARPDAALAKTGAERERDLSLHAPTGTVKVQNGQYTQQLPAAVTKLLRENMARQAARSRQLDIEVEEPDLQPRQDRTPAPVSPSPAAATPPQNADTAPVCTPATPVSAPDQLALAPRETEEQQELVPTVIGEVFKTYILCQSGNSLFIVDKHAAHERILYERLRQEWGSIDRQMLLDPVSVTLSKEEVDAVVASRQLLQDAGFVAEEFGQNTVVVREIPVFLEQVGLADIFEEIASNLLTTQGQAVQASHLDWLFQSISCRGAIKGGDRSSLYELQQLIEQIYRTGIIKYCPHGRPIVIEMTRTDFERQFGRQ</sequence>
<dbReference type="CDD" id="cd00782">
    <property type="entry name" value="MutL_Trans"/>
    <property type="match status" value="1"/>
</dbReference>
<feature type="region of interest" description="Disordered" evidence="5">
    <location>
        <begin position="445"/>
        <end position="497"/>
    </location>
</feature>
<dbReference type="GO" id="GO:0005524">
    <property type="term" value="F:ATP binding"/>
    <property type="evidence" value="ECO:0007669"/>
    <property type="project" value="InterPro"/>
</dbReference>
<keyword evidence="2 4" id="KW-0227">DNA damage</keyword>
<evidence type="ECO:0000256" key="2">
    <source>
        <dbReference type="ARBA" id="ARBA00022763"/>
    </source>
</evidence>
<dbReference type="InterPro" id="IPR002099">
    <property type="entry name" value="MutL/Mlh/PMS"/>
</dbReference>
<dbReference type="InterPro" id="IPR013507">
    <property type="entry name" value="DNA_mismatch_S5_2-like"/>
</dbReference>
<dbReference type="Gene3D" id="3.30.230.10">
    <property type="match status" value="1"/>
</dbReference>
<dbReference type="SMART" id="SM00853">
    <property type="entry name" value="MutL_C"/>
    <property type="match status" value="1"/>
</dbReference>
<evidence type="ECO:0000259" key="6">
    <source>
        <dbReference type="SMART" id="SM00853"/>
    </source>
</evidence>
<name>A0A1C6GYD6_9FIRM</name>
<dbReference type="SMART" id="SM01340">
    <property type="entry name" value="DNA_mis_repair"/>
    <property type="match status" value="1"/>
</dbReference>
<dbReference type="FunFam" id="3.30.565.10:FF:000003">
    <property type="entry name" value="DNA mismatch repair endonuclease MutL"/>
    <property type="match status" value="1"/>
</dbReference>
<dbReference type="InterPro" id="IPR014790">
    <property type="entry name" value="MutL_C"/>
</dbReference>
<dbReference type="InterPro" id="IPR020667">
    <property type="entry name" value="DNA_mismatch_repair_MutL"/>
</dbReference>
<dbReference type="InterPro" id="IPR042120">
    <property type="entry name" value="MutL_C_dimsub"/>
</dbReference>
<dbReference type="PANTHER" id="PTHR10073">
    <property type="entry name" value="DNA MISMATCH REPAIR PROTEIN MLH, PMS, MUTL"/>
    <property type="match status" value="1"/>
</dbReference>
<dbReference type="GO" id="GO:0006298">
    <property type="term" value="P:mismatch repair"/>
    <property type="evidence" value="ECO:0007669"/>
    <property type="project" value="UniProtKB-UniRule"/>
</dbReference>
<gene>
    <name evidence="4 8" type="primary">mutL</name>
    <name evidence="8" type="ORF">SAMEA3545359_00600</name>
</gene>
<dbReference type="InterPro" id="IPR036890">
    <property type="entry name" value="HATPase_C_sf"/>
</dbReference>
<dbReference type="SUPFAM" id="SSF54211">
    <property type="entry name" value="Ribosomal protein S5 domain 2-like"/>
    <property type="match status" value="1"/>
</dbReference>
<dbReference type="GO" id="GO:0032300">
    <property type="term" value="C:mismatch repair complex"/>
    <property type="evidence" value="ECO:0007669"/>
    <property type="project" value="InterPro"/>
</dbReference>